<dbReference type="AlphaFoldDB" id="A0A401H8E3"/>
<dbReference type="GO" id="GO:0006438">
    <property type="term" value="P:valyl-tRNA aminoacylation"/>
    <property type="evidence" value="ECO:0007669"/>
    <property type="project" value="InterPro"/>
</dbReference>
<evidence type="ECO:0000256" key="4">
    <source>
        <dbReference type="ARBA" id="ARBA00022598"/>
    </source>
</evidence>
<dbReference type="SUPFAM" id="SSF52374">
    <property type="entry name" value="Nucleotidylyl transferase"/>
    <property type="match status" value="1"/>
</dbReference>
<dbReference type="PANTHER" id="PTHR11946">
    <property type="entry name" value="VALYL-TRNA SYNTHETASES"/>
    <property type="match status" value="1"/>
</dbReference>
<dbReference type="PANTHER" id="PTHR11946:SF93">
    <property type="entry name" value="VALINE--TRNA LIGASE, CHLOROPLASTIC_MITOCHONDRIAL 2"/>
    <property type="match status" value="1"/>
</dbReference>
<dbReference type="EMBL" id="BDMD01000015">
    <property type="protein sequence ID" value="GBF08650.1"/>
    <property type="molecule type" value="Genomic_DNA"/>
</dbReference>
<evidence type="ECO:0000256" key="2">
    <source>
        <dbReference type="ARBA" id="ARBA00013169"/>
    </source>
</evidence>
<proteinExistence type="inferred from homology"/>
<dbReference type="EC" id="6.1.1.9" evidence="2"/>
<evidence type="ECO:0000259" key="15">
    <source>
        <dbReference type="Pfam" id="PF08264"/>
    </source>
</evidence>
<keyword evidence="3" id="KW-0963">Cytoplasm</keyword>
<comment type="caution">
    <text evidence="16">The sequence shown here is derived from an EMBL/GenBank/DDBJ whole genome shotgun (WGS) entry which is preliminary data.</text>
</comment>
<dbReference type="RefSeq" id="WP_131159704.1">
    <property type="nucleotide sequence ID" value="NZ_BDMD01000015.1"/>
</dbReference>
<dbReference type="GO" id="GO:0005524">
    <property type="term" value="F:ATP binding"/>
    <property type="evidence" value="ECO:0007669"/>
    <property type="project" value="UniProtKB-KW"/>
</dbReference>
<evidence type="ECO:0000256" key="3">
    <source>
        <dbReference type="ARBA" id="ARBA00022490"/>
    </source>
</evidence>
<dbReference type="GO" id="GO:0004832">
    <property type="term" value="F:valine-tRNA ligase activity"/>
    <property type="evidence" value="ECO:0007669"/>
    <property type="project" value="UniProtKB-EC"/>
</dbReference>
<accession>A0A401H8E3</accession>
<comment type="catalytic activity">
    <reaction evidence="11">
        <text>tRNA(Val) + L-valine + ATP = L-valyl-tRNA(Val) + AMP + diphosphate</text>
        <dbReference type="Rhea" id="RHEA:10704"/>
        <dbReference type="Rhea" id="RHEA-COMP:9672"/>
        <dbReference type="Rhea" id="RHEA-COMP:9708"/>
        <dbReference type="ChEBI" id="CHEBI:30616"/>
        <dbReference type="ChEBI" id="CHEBI:33019"/>
        <dbReference type="ChEBI" id="CHEBI:57762"/>
        <dbReference type="ChEBI" id="CHEBI:78442"/>
        <dbReference type="ChEBI" id="CHEBI:78537"/>
        <dbReference type="ChEBI" id="CHEBI:456215"/>
        <dbReference type="EC" id="6.1.1.9"/>
    </reaction>
</comment>
<name>A0A401H8E3_AERPX</name>
<evidence type="ECO:0000256" key="10">
    <source>
        <dbReference type="ARBA" id="ARBA00029936"/>
    </source>
</evidence>
<comment type="subcellular location">
    <subcellularLocation>
        <location evidence="1">Cytoplasm</location>
    </subcellularLocation>
</comment>
<dbReference type="InterPro" id="IPR002303">
    <property type="entry name" value="Valyl-tRNA_ligase"/>
</dbReference>
<evidence type="ECO:0000256" key="12">
    <source>
        <dbReference type="ARBA" id="ARBA00055630"/>
    </source>
</evidence>
<organism evidence="16 17">
    <name type="scientific">Aeropyrum pernix</name>
    <dbReference type="NCBI Taxonomy" id="56636"/>
    <lineage>
        <taxon>Archaea</taxon>
        <taxon>Thermoproteota</taxon>
        <taxon>Thermoprotei</taxon>
        <taxon>Desulfurococcales</taxon>
        <taxon>Desulfurococcaceae</taxon>
        <taxon>Aeropyrum</taxon>
    </lineage>
</organism>
<keyword evidence="5" id="KW-0547">Nucleotide-binding</keyword>
<dbReference type="InterPro" id="IPR009008">
    <property type="entry name" value="Val/Leu/Ile-tRNA-synth_edit"/>
</dbReference>
<dbReference type="Proteomes" id="UP000291213">
    <property type="component" value="Unassembled WGS sequence"/>
</dbReference>
<evidence type="ECO:0000256" key="6">
    <source>
        <dbReference type="ARBA" id="ARBA00022840"/>
    </source>
</evidence>
<dbReference type="PRINTS" id="PR00986">
    <property type="entry name" value="TRNASYNTHVAL"/>
</dbReference>
<comment type="function">
    <text evidence="12">Catalyzes the attachment of valine to tRNA(Val). As ValRS can inadvertently accommodate and process structurally similar amino acids such as threonine, to avoid such errors, it has a 'posttransfer' editing activity that hydrolyzes mischarged Thr-tRNA(Val) in a tRNA-dependent manner.</text>
</comment>
<dbReference type="FunFam" id="3.40.50.620:FF:000192">
    <property type="entry name" value="Valine--tRNA ligase"/>
    <property type="match status" value="1"/>
</dbReference>
<evidence type="ECO:0000256" key="8">
    <source>
        <dbReference type="ARBA" id="ARBA00023146"/>
    </source>
</evidence>
<keyword evidence="4 16" id="KW-0436">Ligase</keyword>
<dbReference type="Pfam" id="PF00133">
    <property type="entry name" value="tRNA-synt_1"/>
    <property type="match status" value="1"/>
</dbReference>
<protein>
    <recommendedName>
        <fullName evidence="9">Valine--tRNA ligase</fullName>
        <ecNumber evidence="2">6.1.1.9</ecNumber>
    </recommendedName>
    <alternativeName>
        <fullName evidence="10">Valyl-tRNA synthetase</fullName>
    </alternativeName>
</protein>
<feature type="domain" description="Methionyl/Valyl/Leucyl/Isoleucyl-tRNA synthetase anticodon-binding" evidence="15">
    <location>
        <begin position="623"/>
        <end position="771"/>
    </location>
</feature>
<evidence type="ECO:0000256" key="11">
    <source>
        <dbReference type="ARBA" id="ARBA00047552"/>
    </source>
</evidence>
<feature type="domain" description="Aminoacyl-tRNA synthetase class Ia" evidence="14">
    <location>
        <begin position="22"/>
        <end position="583"/>
    </location>
</feature>
<reference evidence="16 17" key="1">
    <citation type="submission" date="2017-02" db="EMBL/GenBank/DDBJ databases">
        <title>isolation and characterization of a novel temperate virus Aeropyrum globular virus 1 infecting hyperthermophilic archaeon Aeropyrum.</title>
        <authorList>
            <person name="Yumiya M."/>
            <person name="Yoshida T."/>
            <person name="Sako Y."/>
        </authorList>
    </citation>
    <scope>NUCLEOTIDE SEQUENCE [LARGE SCALE GENOMIC DNA]</scope>
    <source>
        <strain evidence="16 17">YK1-12-2013</strain>
    </source>
</reference>
<dbReference type="CDD" id="cd07962">
    <property type="entry name" value="Anticodon_Ia_Val"/>
    <property type="match status" value="1"/>
</dbReference>
<dbReference type="InterPro" id="IPR033705">
    <property type="entry name" value="Anticodon_Ia_Val"/>
</dbReference>
<dbReference type="OrthoDB" id="23906at2157"/>
<keyword evidence="7" id="KW-0648">Protein biosynthesis</keyword>
<evidence type="ECO:0000313" key="17">
    <source>
        <dbReference type="Proteomes" id="UP000291213"/>
    </source>
</evidence>
<dbReference type="Gene3D" id="3.40.50.620">
    <property type="entry name" value="HUPs"/>
    <property type="match status" value="2"/>
</dbReference>
<evidence type="ECO:0000256" key="13">
    <source>
        <dbReference type="ARBA" id="ARBA00061452"/>
    </source>
</evidence>
<dbReference type="InterPro" id="IPR009080">
    <property type="entry name" value="tRNAsynth_Ia_anticodon-bd"/>
</dbReference>
<dbReference type="SUPFAM" id="SSF47323">
    <property type="entry name" value="Anticodon-binding domain of a subclass of class I aminoacyl-tRNA synthetases"/>
    <property type="match status" value="1"/>
</dbReference>
<keyword evidence="8" id="KW-0030">Aminoacyl-tRNA synthetase</keyword>
<dbReference type="Gene3D" id="1.10.730.10">
    <property type="entry name" value="Isoleucyl-tRNA Synthetase, Domain 1"/>
    <property type="match status" value="1"/>
</dbReference>
<dbReference type="GO" id="GO:0002161">
    <property type="term" value="F:aminoacyl-tRNA deacylase activity"/>
    <property type="evidence" value="ECO:0007669"/>
    <property type="project" value="InterPro"/>
</dbReference>
<gene>
    <name evidence="16" type="ORF">apy_03750</name>
</gene>
<dbReference type="GO" id="GO:0005829">
    <property type="term" value="C:cytosol"/>
    <property type="evidence" value="ECO:0007669"/>
    <property type="project" value="TreeGrafter"/>
</dbReference>
<evidence type="ECO:0000256" key="9">
    <source>
        <dbReference type="ARBA" id="ARBA00024407"/>
    </source>
</evidence>
<evidence type="ECO:0000256" key="1">
    <source>
        <dbReference type="ARBA" id="ARBA00004496"/>
    </source>
</evidence>
<dbReference type="InterPro" id="IPR014729">
    <property type="entry name" value="Rossmann-like_a/b/a_fold"/>
</dbReference>
<dbReference type="SUPFAM" id="SSF50677">
    <property type="entry name" value="ValRS/IleRS/LeuRS editing domain"/>
    <property type="match status" value="1"/>
</dbReference>
<evidence type="ECO:0000256" key="5">
    <source>
        <dbReference type="ARBA" id="ARBA00022741"/>
    </source>
</evidence>
<sequence>MGEEFKPAIQDKRWDIGEEEKLLSLWDAEDLHKSTLDPDDPREIVVIDTPPPYPSGKWHVGGAAHYTQIDMIARYFRLKGYNVVAPFYADRNGLPVEVQVEKTYGVVAHEMARTREGRERFLALCSEFLDKVESEIVQLWRRLGCGFDYWREGTDSPRYRSMTQATFIDLWRRGLIYEAERPVRWCPRCKTTLAEAEIEHKEDEDFIYYVKYRLEEDGRDLVVATTRPELLAGCAALAYHPEDERYKGLAGKTAIAPLYGHRVKIVEHPAVKKDFGTGLMMICSYGDEEDVRLFLELDLKPKVLIDENGVMNENAGPIAGLPVKEARRRIAEILEREGLLVKKERIIHSVPVCWRCKTPLQIIHRRELFLRQLDFKDAVKQAAAKMDFKPEMHRKKLYDWIDSIKMDWPISRERFYGTEIPLWTCEKCGAKLVPEPGRYYRPWAEEPPWDSCPRCGAPRHYLKGETRVFDTWFDSSISPLYVTRWMWDKRFYERASRNVLRPQGQDIIRTWLYYSILRVLQLTGKPAFRWVRITGLGLDPKGRPMHKSLGNVIDPEPIIAKYGGDAFRFWAAIAAKLGYDYRFDENKVKTGRNFATKLWNLARFVSSFPRPEGSPLEKATEVDKAFLALADEYLEAADKAYGELDVYEPANLIYELAWDIFASHYVELVKERSYNRSGLFTREEQEAAWATLHELLRRILVALSPIMPFVTDAIHRRLYGSSVHRQRWPDPLFTPEERREFAGKARLIVSVNKAVWNLKRSMGKKLYEPLDTVEVLVPSGIESARRDLEALHKVAIRTYSGAPPEGSEEAIPGSSVYYIAKS</sequence>
<keyword evidence="6" id="KW-0067">ATP-binding</keyword>
<comment type="similarity">
    <text evidence="13">Belongs to the class-I aminoacyl-tRNA synthetase family. ValS type 2 subfamily.</text>
</comment>
<dbReference type="Pfam" id="PF08264">
    <property type="entry name" value="Anticodon_1"/>
    <property type="match status" value="1"/>
</dbReference>
<dbReference type="InterPro" id="IPR013155">
    <property type="entry name" value="M/V/L/I-tRNA-synth_anticd-bd"/>
</dbReference>
<evidence type="ECO:0000313" key="16">
    <source>
        <dbReference type="EMBL" id="GBF08650.1"/>
    </source>
</evidence>
<evidence type="ECO:0000259" key="14">
    <source>
        <dbReference type="Pfam" id="PF00133"/>
    </source>
</evidence>
<dbReference type="NCBIfam" id="NF009687">
    <property type="entry name" value="PRK13208.1"/>
    <property type="match status" value="1"/>
</dbReference>
<dbReference type="InterPro" id="IPR002300">
    <property type="entry name" value="aa-tRNA-synth_Ia"/>
</dbReference>
<evidence type="ECO:0000256" key="7">
    <source>
        <dbReference type="ARBA" id="ARBA00022917"/>
    </source>
</evidence>